<dbReference type="InterPro" id="IPR036962">
    <property type="entry name" value="Glyco_hydro_3_N_sf"/>
</dbReference>
<comment type="caution">
    <text evidence="7">The sequence shown here is derived from an EMBL/GenBank/DDBJ whole genome shotgun (WGS) entry which is preliminary data.</text>
</comment>
<keyword evidence="3" id="KW-0119">Carbohydrate metabolism</keyword>
<dbReference type="SMART" id="SM01217">
    <property type="entry name" value="Fn3_like"/>
    <property type="match status" value="1"/>
</dbReference>
<dbReference type="PANTHER" id="PTHR42715:SF10">
    <property type="entry name" value="BETA-GLUCOSIDASE"/>
    <property type="match status" value="1"/>
</dbReference>
<reference evidence="7" key="1">
    <citation type="submission" date="2016-11" db="EMBL/GenBank/DDBJ databases">
        <authorList>
            <person name="Varghese N."/>
            <person name="Submissions S."/>
        </authorList>
    </citation>
    <scope>NUCLEOTIDE SEQUENCE</scope>
    <source>
        <strain evidence="7">DSM 4029</strain>
    </source>
</reference>
<dbReference type="EMBL" id="WWVX01000003">
    <property type="protein sequence ID" value="MZL69395.1"/>
    <property type="molecule type" value="Genomic_DNA"/>
</dbReference>
<dbReference type="InterPro" id="IPR026891">
    <property type="entry name" value="Fn3-like"/>
</dbReference>
<evidence type="ECO:0000256" key="3">
    <source>
        <dbReference type="ARBA" id="ARBA00023277"/>
    </source>
</evidence>
<dbReference type="Pfam" id="PF01915">
    <property type="entry name" value="Glyco_hydro_3_C"/>
    <property type="match status" value="1"/>
</dbReference>
<keyword evidence="2 4" id="KW-0378">Hydrolase</keyword>
<dbReference type="InterPro" id="IPR017853">
    <property type="entry name" value="GH"/>
</dbReference>
<dbReference type="SUPFAM" id="SSF51445">
    <property type="entry name" value="(Trans)glycosidases"/>
    <property type="match status" value="1"/>
</dbReference>
<gene>
    <name evidence="6" type="ORF">GT747_06380</name>
    <name evidence="7" type="ORF">SAMN05444424_2458</name>
</gene>
<proteinExistence type="inferred from homology"/>
<feature type="domain" description="Fibronectin type III-like" evidence="5">
    <location>
        <begin position="601"/>
        <end position="670"/>
    </location>
</feature>
<name>A0AAQ1MFE6_9FIRM</name>
<dbReference type="AlphaFoldDB" id="A0AAQ1MFE6"/>
<dbReference type="GO" id="GO:0008422">
    <property type="term" value="F:beta-glucosidase activity"/>
    <property type="evidence" value="ECO:0007669"/>
    <property type="project" value="UniProtKB-ARBA"/>
</dbReference>
<accession>A0AAQ1MFE6</accession>
<dbReference type="InterPro" id="IPR050288">
    <property type="entry name" value="Cellulose_deg_GH3"/>
</dbReference>
<dbReference type="EMBL" id="FQVY01000004">
    <property type="protein sequence ID" value="SHG46066.1"/>
    <property type="molecule type" value="Genomic_DNA"/>
</dbReference>
<evidence type="ECO:0000313" key="7">
    <source>
        <dbReference type="EMBL" id="SHG46066.1"/>
    </source>
</evidence>
<dbReference type="Gene3D" id="3.20.20.300">
    <property type="entry name" value="Glycoside hydrolase, family 3, N-terminal domain"/>
    <property type="match status" value="2"/>
</dbReference>
<dbReference type="PRINTS" id="PR00133">
    <property type="entry name" value="GLHYDRLASE3"/>
</dbReference>
<dbReference type="FunFam" id="2.60.40.10:FF:000495">
    <property type="entry name" value="Periplasmic beta-glucosidase"/>
    <property type="match status" value="1"/>
</dbReference>
<dbReference type="RefSeq" id="WP_044993387.1">
    <property type="nucleotide sequence ID" value="NZ_FQVY01000004.1"/>
</dbReference>
<dbReference type="Proteomes" id="UP000184089">
    <property type="component" value="Unassembled WGS sequence"/>
</dbReference>
<dbReference type="InterPro" id="IPR036881">
    <property type="entry name" value="Glyco_hydro_3_C_sf"/>
</dbReference>
<dbReference type="InterPro" id="IPR001764">
    <property type="entry name" value="Glyco_hydro_3_N"/>
</dbReference>
<evidence type="ECO:0000256" key="4">
    <source>
        <dbReference type="RuleBase" id="RU361161"/>
    </source>
</evidence>
<evidence type="ECO:0000256" key="2">
    <source>
        <dbReference type="ARBA" id="ARBA00022801"/>
    </source>
</evidence>
<dbReference type="InterPro" id="IPR019800">
    <property type="entry name" value="Glyco_hydro_3_AS"/>
</dbReference>
<evidence type="ECO:0000259" key="5">
    <source>
        <dbReference type="SMART" id="SM01217"/>
    </source>
</evidence>
<dbReference type="Pfam" id="PF00933">
    <property type="entry name" value="Glyco_hydro_3"/>
    <property type="match status" value="1"/>
</dbReference>
<sequence>MHQIEEILQKMTLAEKARLCTGATHWKTVAMPQYGVPSLVMADGTSGLRLQQGSEDKEENDLYENVMFFSFDSEEALARTIPSTCYPAGSALACSWNPELAREVGAAIAEECKAQGVGMLLGPGMNLRRHPLAGRGFEYYSEDPALSGEMAAGMVEGIQSGGVAACIKHFACNNADYKRTWIDSVVEPRALHEIYLAGFERAVRKARPCAVMGAYNKVNGVQACESEELLTHILREQWGFDGLVMSDWVAVKNSKEAFRAGLNFQMPPSKSCVDVLVAGVEDGSIPAERLDESCRQILKLVLHYSKEGKERPQVDWQAHHQLARKAAAQCAVLLKNDGVLPLGPGVKKVAVLGNLAKKPQFNGTGCAAINARCPDIPFDELAALAAPGCQLQFVPGYTADYRTDPALLAEAAKVAAEAEVALVFAGAFLPPEDDDFNRKTMALEPATEALVEAVAAVQPNTVVLLYNGESVAMPWIDRVAGVLDLWFSGEGSGRAAAEIVWGLQNPSGRLPVTLPKRLEDTPAYLNFPGAGDSHFYCEGIYAGYRYYDKKRVEPLYPFGYGLSYTDFAYSEPRLSTRELALPGRVCFSCQVENTGSMAGAEVVQLYLRDRCSKLPRPERELKAFCRVELAPGEKKRVELWLDSRDFCYYDPACGWVADSGEYLLQVGPHSRDIRLEERLQLVSDRAAPFAMTTDTHYTDLLENPTARRVFYDYLVEKGLLLPEQIGPALDEHFKVIFWGMAQHLDGATGDRFTPAMAEELTEKINAALAAER</sequence>
<dbReference type="Proteomes" id="UP000474718">
    <property type="component" value="Unassembled WGS sequence"/>
</dbReference>
<evidence type="ECO:0000313" key="8">
    <source>
        <dbReference type="Proteomes" id="UP000184089"/>
    </source>
</evidence>
<dbReference type="PANTHER" id="PTHR42715">
    <property type="entry name" value="BETA-GLUCOSIDASE"/>
    <property type="match status" value="1"/>
</dbReference>
<dbReference type="InterPro" id="IPR013783">
    <property type="entry name" value="Ig-like_fold"/>
</dbReference>
<dbReference type="Pfam" id="PF14310">
    <property type="entry name" value="Fn3-like"/>
    <property type="match status" value="1"/>
</dbReference>
<dbReference type="Gene3D" id="2.60.40.10">
    <property type="entry name" value="Immunoglobulins"/>
    <property type="match status" value="1"/>
</dbReference>
<dbReference type="PROSITE" id="PS00775">
    <property type="entry name" value="GLYCOSYL_HYDROL_F3"/>
    <property type="match status" value="1"/>
</dbReference>
<protein>
    <submittedName>
        <fullName evidence="7">Beta-glucosidase</fullName>
    </submittedName>
    <submittedName>
        <fullName evidence="6">Glycosyl hydrolase</fullName>
    </submittedName>
</protein>
<dbReference type="InterPro" id="IPR002772">
    <property type="entry name" value="Glyco_hydro_3_C"/>
</dbReference>
<dbReference type="Gene3D" id="3.40.50.1700">
    <property type="entry name" value="Glycoside hydrolase family 3 C-terminal domain"/>
    <property type="match status" value="2"/>
</dbReference>
<organism evidence="7 8">
    <name type="scientific">Bittarella massiliensis</name>
    <name type="common">ex Durand et al. 2017</name>
    <dbReference type="NCBI Taxonomy" id="1720313"/>
    <lineage>
        <taxon>Bacteria</taxon>
        <taxon>Bacillati</taxon>
        <taxon>Bacillota</taxon>
        <taxon>Clostridia</taxon>
        <taxon>Eubacteriales</taxon>
        <taxon>Oscillospiraceae</taxon>
        <taxon>Bittarella (ex Durand et al. 2017)</taxon>
    </lineage>
</organism>
<keyword evidence="4" id="KW-0326">Glycosidase</keyword>
<keyword evidence="9" id="KW-1185">Reference proteome</keyword>
<evidence type="ECO:0000256" key="1">
    <source>
        <dbReference type="ARBA" id="ARBA00005336"/>
    </source>
</evidence>
<dbReference type="SUPFAM" id="SSF52279">
    <property type="entry name" value="Beta-D-glucan exohydrolase, C-terminal domain"/>
    <property type="match status" value="1"/>
</dbReference>
<comment type="similarity">
    <text evidence="1 4">Belongs to the glycosyl hydrolase 3 family.</text>
</comment>
<evidence type="ECO:0000313" key="6">
    <source>
        <dbReference type="EMBL" id="MZL69395.1"/>
    </source>
</evidence>
<evidence type="ECO:0000313" key="9">
    <source>
        <dbReference type="Proteomes" id="UP000474718"/>
    </source>
</evidence>
<reference evidence="6 9" key="3">
    <citation type="journal article" date="2019" name="Nat. Med.">
        <title>A library of human gut bacterial isolates paired with longitudinal multiomics data enables mechanistic microbiome research.</title>
        <authorList>
            <person name="Poyet M."/>
            <person name="Groussin M."/>
            <person name="Gibbons S.M."/>
            <person name="Avila-Pacheco J."/>
            <person name="Jiang X."/>
            <person name="Kearney S.M."/>
            <person name="Perrotta A.R."/>
            <person name="Berdy B."/>
            <person name="Zhao S."/>
            <person name="Lieberman T.D."/>
            <person name="Swanson P.K."/>
            <person name="Smith M."/>
            <person name="Roesemann S."/>
            <person name="Alexander J.E."/>
            <person name="Rich S.A."/>
            <person name="Livny J."/>
            <person name="Vlamakis H."/>
            <person name="Clish C."/>
            <person name="Bullock K."/>
            <person name="Deik A."/>
            <person name="Scott J."/>
            <person name="Pierce K.A."/>
            <person name="Xavier R.J."/>
            <person name="Alm E.J."/>
        </authorList>
    </citation>
    <scope>NUCLEOTIDE SEQUENCE [LARGE SCALE GENOMIC DNA]</scope>
    <source>
        <strain evidence="6 9">BIOML-A2</strain>
    </source>
</reference>
<reference evidence="8" key="2">
    <citation type="submission" date="2016-11" db="EMBL/GenBank/DDBJ databases">
        <authorList>
            <person name="Jaros S."/>
            <person name="Januszkiewicz K."/>
            <person name="Wedrychowicz H."/>
        </authorList>
    </citation>
    <scope>NUCLEOTIDE SEQUENCE [LARGE SCALE GENOMIC DNA]</scope>
    <source>
        <strain evidence="8">DSM 4029</strain>
    </source>
</reference>
<dbReference type="GO" id="GO:0005975">
    <property type="term" value="P:carbohydrate metabolic process"/>
    <property type="evidence" value="ECO:0007669"/>
    <property type="project" value="InterPro"/>
</dbReference>